<keyword evidence="2" id="KW-0808">Transferase</keyword>
<evidence type="ECO:0000256" key="3">
    <source>
        <dbReference type="ARBA" id="ARBA00022737"/>
    </source>
</evidence>
<dbReference type="Proteomes" id="UP000630353">
    <property type="component" value="Unassembled WGS sequence"/>
</dbReference>
<comment type="caution">
    <text evidence="5">The sequence shown here is derived from an EMBL/GenBank/DDBJ whole genome shotgun (WGS) entry which is preliminary data.</text>
</comment>
<dbReference type="SUPFAM" id="SSF51161">
    <property type="entry name" value="Trimeric LpxA-like enzymes"/>
    <property type="match status" value="1"/>
</dbReference>
<organism evidence="5 6">
    <name type="scientific">Thalassobaculum fulvum</name>
    <dbReference type="NCBI Taxonomy" id="1633335"/>
    <lineage>
        <taxon>Bacteria</taxon>
        <taxon>Pseudomonadati</taxon>
        <taxon>Pseudomonadota</taxon>
        <taxon>Alphaproteobacteria</taxon>
        <taxon>Rhodospirillales</taxon>
        <taxon>Thalassobaculaceae</taxon>
        <taxon>Thalassobaculum</taxon>
    </lineage>
</organism>
<keyword evidence="4" id="KW-0012">Acyltransferase</keyword>
<dbReference type="InterPro" id="IPR018357">
    <property type="entry name" value="Hexapep_transf_CS"/>
</dbReference>
<dbReference type="InterPro" id="IPR017694">
    <property type="entry name" value="Phosphonate_tfrase_rpt"/>
</dbReference>
<evidence type="ECO:0000256" key="4">
    <source>
        <dbReference type="ARBA" id="ARBA00023315"/>
    </source>
</evidence>
<keyword evidence="3" id="KW-0677">Repeat</keyword>
<proteinExistence type="inferred from homology"/>
<accession>A0A919CPE3</accession>
<dbReference type="RefSeq" id="WP_189988494.1">
    <property type="nucleotide sequence ID" value="NZ_BMZS01000003.1"/>
</dbReference>
<reference evidence="5" key="1">
    <citation type="journal article" date="2014" name="Int. J. Syst. Evol. Microbiol.">
        <title>Complete genome sequence of Corynebacterium casei LMG S-19264T (=DSM 44701T), isolated from a smear-ripened cheese.</title>
        <authorList>
            <consortium name="US DOE Joint Genome Institute (JGI-PGF)"/>
            <person name="Walter F."/>
            <person name="Albersmeier A."/>
            <person name="Kalinowski J."/>
            <person name="Ruckert C."/>
        </authorList>
    </citation>
    <scope>NUCLEOTIDE SEQUENCE</scope>
    <source>
        <strain evidence="5">KCTC 42651</strain>
    </source>
</reference>
<comment type="similarity">
    <text evidence="1">Belongs to the transferase hexapeptide repeat family.</text>
</comment>
<keyword evidence="6" id="KW-1185">Reference proteome</keyword>
<dbReference type="GO" id="GO:0016746">
    <property type="term" value="F:acyltransferase activity"/>
    <property type="evidence" value="ECO:0007669"/>
    <property type="project" value="UniProtKB-KW"/>
</dbReference>
<dbReference type="InterPro" id="IPR050179">
    <property type="entry name" value="Trans_hexapeptide_repeat"/>
</dbReference>
<protein>
    <submittedName>
        <fullName evidence="5">Acetyltransferase</fullName>
    </submittedName>
</protein>
<dbReference type="Pfam" id="PF00132">
    <property type="entry name" value="Hexapep"/>
    <property type="match status" value="1"/>
</dbReference>
<reference evidence="5" key="2">
    <citation type="submission" date="2020-09" db="EMBL/GenBank/DDBJ databases">
        <authorList>
            <person name="Sun Q."/>
            <person name="Kim S."/>
        </authorList>
    </citation>
    <scope>NUCLEOTIDE SEQUENCE</scope>
    <source>
        <strain evidence="5">KCTC 42651</strain>
    </source>
</reference>
<evidence type="ECO:0000313" key="5">
    <source>
        <dbReference type="EMBL" id="GHD47016.1"/>
    </source>
</evidence>
<dbReference type="Gene3D" id="2.160.10.10">
    <property type="entry name" value="Hexapeptide repeat proteins"/>
    <property type="match status" value="1"/>
</dbReference>
<dbReference type="AlphaFoldDB" id="A0A919CPE3"/>
<dbReference type="CDD" id="cd03349">
    <property type="entry name" value="LbH_XAT"/>
    <property type="match status" value="1"/>
</dbReference>
<evidence type="ECO:0000313" key="6">
    <source>
        <dbReference type="Proteomes" id="UP000630353"/>
    </source>
</evidence>
<gene>
    <name evidence="5" type="ORF">GCM10017083_16850</name>
</gene>
<dbReference type="PANTHER" id="PTHR43300:SF11">
    <property type="entry name" value="ACETYLTRANSFERASE RV3034C-RELATED"/>
    <property type="match status" value="1"/>
</dbReference>
<name>A0A919CPE3_9PROT</name>
<dbReference type="InterPro" id="IPR011004">
    <property type="entry name" value="Trimer_LpxA-like_sf"/>
</dbReference>
<sequence length="210" mass="23129">MATSAIIAKKLSPDGPWIHPEANVVASTFGAWTEVGARTSVVESSMGDYSYVVSDSQIIYATIGKFANIASHSRINPGNHPHWRACLHHFQYRSDDYGLGERDDSFFDWRRSTPVTLGHDVWIGHGAVIMPGVTVGTGAIVGSGAVVTRDVEPYTIVAGVPAKPIRRRVSERTEAKLMAIAWWDWTHDMLRERLGDFRSLDADAFAAKYA</sequence>
<dbReference type="PANTHER" id="PTHR43300">
    <property type="entry name" value="ACETYLTRANSFERASE"/>
    <property type="match status" value="1"/>
</dbReference>
<evidence type="ECO:0000256" key="2">
    <source>
        <dbReference type="ARBA" id="ARBA00022679"/>
    </source>
</evidence>
<evidence type="ECO:0000256" key="1">
    <source>
        <dbReference type="ARBA" id="ARBA00007274"/>
    </source>
</evidence>
<dbReference type="EMBL" id="BMZS01000003">
    <property type="protein sequence ID" value="GHD47016.1"/>
    <property type="molecule type" value="Genomic_DNA"/>
</dbReference>
<dbReference type="PROSITE" id="PS00101">
    <property type="entry name" value="HEXAPEP_TRANSFERASES"/>
    <property type="match status" value="1"/>
</dbReference>
<dbReference type="NCBIfam" id="TIGR03308">
    <property type="entry name" value="phn_thr-fam"/>
    <property type="match status" value="1"/>
</dbReference>
<dbReference type="InterPro" id="IPR001451">
    <property type="entry name" value="Hexapep"/>
</dbReference>